<organism evidence="6 7">
    <name type="scientific">Mollisia scopiformis</name>
    <name type="common">Conifer needle endophyte fungus</name>
    <name type="synonym">Phialocephala scopiformis</name>
    <dbReference type="NCBI Taxonomy" id="149040"/>
    <lineage>
        <taxon>Eukaryota</taxon>
        <taxon>Fungi</taxon>
        <taxon>Dikarya</taxon>
        <taxon>Ascomycota</taxon>
        <taxon>Pezizomycotina</taxon>
        <taxon>Leotiomycetes</taxon>
        <taxon>Helotiales</taxon>
        <taxon>Mollisiaceae</taxon>
        <taxon>Mollisia</taxon>
    </lineage>
</organism>
<dbReference type="GO" id="GO:0008270">
    <property type="term" value="F:zinc ion binding"/>
    <property type="evidence" value="ECO:0007669"/>
    <property type="project" value="InterPro"/>
</dbReference>
<keyword evidence="1" id="KW-0805">Transcription regulation</keyword>
<dbReference type="KEGG" id="psco:LY89DRAFT_685757"/>
<evidence type="ECO:0000313" key="6">
    <source>
        <dbReference type="EMBL" id="KUJ15832.1"/>
    </source>
</evidence>
<evidence type="ECO:0000313" key="7">
    <source>
        <dbReference type="Proteomes" id="UP000070700"/>
    </source>
</evidence>
<dbReference type="PANTHER" id="PTHR31069:SF32">
    <property type="entry name" value="ARGININE METABOLISM REGULATION PROTEIN II"/>
    <property type="match status" value="1"/>
</dbReference>
<dbReference type="CDD" id="cd00067">
    <property type="entry name" value="GAL4"/>
    <property type="match status" value="1"/>
</dbReference>
<dbReference type="PROSITE" id="PS50048">
    <property type="entry name" value="ZN2_CY6_FUNGAL_2"/>
    <property type="match status" value="1"/>
</dbReference>
<keyword evidence="2" id="KW-0238">DNA-binding</keyword>
<sequence length="213" mass="23211">MSASNSSLRPRQRTFTSCTECRRRKQRCNQAKDMCSNCRRRWPPVVCTYSEGSSPPPSFDSVIDLQDDHMAQPVLGSSGGSHQSYVQISQSNFNGYPATTMASNYYSAPPSGYYIPTATARPDYGGTYQGESSNSSSRNQYSSVTNTGSYAVADAGYYQSSQPDYSSAGTQGGYYPTSNYYTSNGDPTAFVGANPAEYYCVEPDHDDVPVSRS</sequence>
<dbReference type="PROSITE" id="PS00463">
    <property type="entry name" value="ZN2_CY6_FUNGAL_1"/>
    <property type="match status" value="1"/>
</dbReference>
<dbReference type="Pfam" id="PF00172">
    <property type="entry name" value="Zn_clus"/>
    <property type="match status" value="1"/>
</dbReference>
<keyword evidence="4" id="KW-0539">Nucleus</keyword>
<dbReference type="RefSeq" id="XP_018070187.1">
    <property type="nucleotide sequence ID" value="XM_018215143.1"/>
</dbReference>
<dbReference type="InParanoid" id="A0A194X7Q2"/>
<proteinExistence type="predicted"/>
<dbReference type="Proteomes" id="UP000070700">
    <property type="component" value="Unassembled WGS sequence"/>
</dbReference>
<evidence type="ECO:0000259" key="5">
    <source>
        <dbReference type="PROSITE" id="PS50048"/>
    </source>
</evidence>
<name>A0A194X7Q2_MOLSC</name>
<dbReference type="InterPro" id="IPR001138">
    <property type="entry name" value="Zn2Cys6_DnaBD"/>
</dbReference>
<keyword evidence="7" id="KW-1185">Reference proteome</keyword>
<dbReference type="GO" id="GO:0003677">
    <property type="term" value="F:DNA binding"/>
    <property type="evidence" value="ECO:0007669"/>
    <property type="project" value="UniProtKB-KW"/>
</dbReference>
<keyword evidence="3" id="KW-0804">Transcription</keyword>
<dbReference type="SUPFAM" id="SSF57701">
    <property type="entry name" value="Zn2/Cys6 DNA-binding domain"/>
    <property type="match status" value="1"/>
</dbReference>
<dbReference type="PANTHER" id="PTHR31069">
    <property type="entry name" value="OLEATE-ACTIVATED TRANSCRIPTION FACTOR 1-RELATED"/>
    <property type="match status" value="1"/>
</dbReference>
<dbReference type="EMBL" id="KQ947417">
    <property type="protein sequence ID" value="KUJ15832.1"/>
    <property type="molecule type" value="Genomic_DNA"/>
</dbReference>
<feature type="domain" description="Zn(2)-C6 fungal-type" evidence="5">
    <location>
        <begin position="17"/>
        <end position="49"/>
    </location>
</feature>
<reference evidence="6 7" key="1">
    <citation type="submission" date="2015-10" db="EMBL/GenBank/DDBJ databases">
        <title>Full genome of DAOMC 229536 Phialocephala scopiformis, a fungal endophyte of spruce producing the potent anti-insectan compound rugulosin.</title>
        <authorList>
            <consortium name="DOE Joint Genome Institute"/>
            <person name="Walker A.K."/>
            <person name="Frasz S.L."/>
            <person name="Seifert K.A."/>
            <person name="Miller J.D."/>
            <person name="Mondo S.J."/>
            <person name="Labutti K."/>
            <person name="Lipzen A."/>
            <person name="Dockter R."/>
            <person name="Kennedy M."/>
            <person name="Grigoriev I.V."/>
            <person name="Spatafora J.W."/>
        </authorList>
    </citation>
    <scope>NUCLEOTIDE SEQUENCE [LARGE SCALE GENOMIC DNA]</scope>
    <source>
        <strain evidence="6 7">CBS 120377</strain>
    </source>
</reference>
<dbReference type="OrthoDB" id="5344325at2759"/>
<gene>
    <name evidence="6" type="ORF">LY89DRAFT_685757</name>
</gene>
<dbReference type="Gene3D" id="4.10.240.10">
    <property type="entry name" value="Zn(2)-C6 fungal-type DNA-binding domain"/>
    <property type="match status" value="1"/>
</dbReference>
<evidence type="ECO:0000256" key="2">
    <source>
        <dbReference type="ARBA" id="ARBA00023125"/>
    </source>
</evidence>
<dbReference type="GeneID" id="28824869"/>
<evidence type="ECO:0000256" key="4">
    <source>
        <dbReference type="ARBA" id="ARBA00023242"/>
    </source>
</evidence>
<accession>A0A194X7Q2</accession>
<dbReference type="AlphaFoldDB" id="A0A194X7Q2"/>
<evidence type="ECO:0000256" key="1">
    <source>
        <dbReference type="ARBA" id="ARBA00023015"/>
    </source>
</evidence>
<evidence type="ECO:0000256" key="3">
    <source>
        <dbReference type="ARBA" id="ARBA00023163"/>
    </source>
</evidence>
<protein>
    <recommendedName>
        <fullName evidence="5">Zn(2)-C6 fungal-type domain-containing protein</fullName>
    </recommendedName>
</protein>
<dbReference type="InterPro" id="IPR036864">
    <property type="entry name" value="Zn2-C6_fun-type_DNA-bd_sf"/>
</dbReference>
<dbReference type="GO" id="GO:0000981">
    <property type="term" value="F:DNA-binding transcription factor activity, RNA polymerase II-specific"/>
    <property type="evidence" value="ECO:0007669"/>
    <property type="project" value="InterPro"/>
</dbReference>
<dbReference type="InterPro" id="IPR050675">
    <property type="entry name" value="OAF3"/>
</dbReference>
<dbReference type="SMART" id="SM00066">
    <property type="entry name" value="GAL4"/>
    <property type="match status" value="1"/>
</dbReference>